<protein>
    <recommendedName>
        <fullName evidence="4">GLPGLI family protein</fullName>
    </recommendedName>
</protein>
<evidence type="ECO:0008006" key="4">
    <source>
        <dbReference type="Google" id="ProtNLM"/>
    </source>
</evidence>
<accession>A0A4R6IZY4</accession>
<evidence type="ECO:0000256" key="1">
    <source>
        <dbReference type="SAM" id="SignalP"/>
    </source>
</evidence>
<evidence type="ECO:0000313" key="3">
    <source>
        <dbReference type="Proteomes" id="UP000295741"/>
    </source>
</evidence>
<sequence>MKKIPLLLVLSVFTFLHLNTKAQDDSAFAKIYRAVRDMTDGLKTYNFYLTVFNQPSRQIRLGKSHQQQLLSVFHFLKEGKELSAKDPDIVINIMVENLRLLNPGGSGPGLVTRTANGDGYTETATSTFTFTLWVYTKKQKSIQYRFYHPVAVYKTIYERPLHSFNDIIRDSLSRHGYSLSGTTQSTSSFVRSDLLPSQEDYKYELTKLLERYKNRYVDRVYN</sequence>
<keyword evidence="1" id="KW-0732">Signal</keyword>
<feature type="signal peptide" evidence="1">
    <location>
        <begin position="1"/>
        <end position="22"/>
    </location>
</feature>
<name>A0A4R6IZY4_9BACT</name>
<evidence type="ECO:0000313" key="2">
    <source>
        <dbReference type="EMBL" id="TDO28087.1"/>
    </source>
</evidence>
<dbReference type="AlphaFoldDB" id="A0A4R6IZY4"/>
<feature type="chain" id="PRO_5020725158" description="GLPGLI family protein" evidence="1">
    <location>
        <begin position="23"/>
        <end position="222"/>
    </location>
</feature>
<dbReference type="Proteomes" id="UP000295741">
    <property type="component" value="Unassembled WGS sequence"/>
</dbReference>
<dbReference type="EMBL" id="SNWP01000010">
    <property type="protein sequence ID" value="TDO28087.1"/>
    <property type="molecule type" value="Genomic_DNA"/>
</dbReference>
<keyword evidence="3" id="KW-1185">Reference proteome</keyword>
<organism evidence="2 3">
    <name type="scientific">Sediminibacterium goheungense</name>
    <dbReference type="NCBI Taxonomy" id="1086393"/>
    <lineage>
        <taxon>Bacteria</taxon>
        <taxon>Pseudomonadati</taxon>
        <taxon>Bacteroidota</taxon>
        <taxon>Chitinophagia</taxon>
        <taxon>Chitinophagales</taxon>
        <taxon>Chitinophagaceae</taxon>
        <taxon>Sediminibacterium</taxon>
    </lineage>
</organism>
<reference evidence="2 3" key="1">
    <citation type="submission" date="2019-03" db="EMBL/GenBank/DDBJ databases">
        <title>Genomic Encyclopedia of Archaeal and Bacterial Type Strains, Phase II (KMG-II): from individual species to whole genera.</title>
        <authorList>
            <person name="Goeker M."/>
        </authorList>
    </citation>
    <scope>NUCLEOTIDE SEQUENCE [LARGE SCALE GENOMIC DNA]</scope>
    <source>
        <strain evidence="2 3">DSM 28323</strain>
    </source>
</reference>
<proteinExistence type="predicted"/>
<gene>
    <name evidence="2" type="ORF">BC659_0145</name>
</gene>
<comment type="caution">
    <text evidence="2">The sequence shown here is derived from an EMBL/GenBank/DDBJ whole genome shotgun (WGS) entry which is preliminary data.</text>
</comment>
<dbReference type="RefSeq" id="WP_133472651.1">
    <property type="nucleotide sequence ID" value="NZ_SNWP01000010.1"/>
</dbReference>